<reference evidence="1" key="1">
    <citation type="journal article" date="2013" name="BMC Genomics">
        <title>Unscrambling butterfly oogenesis.</title>
        <authorList>
            <person name="Carter J.M."/>
            <person name="Baker S.C."/>
            <person name="Pink R."/>
            <person name="Carter D.R."/>
            <person name="Collins A."/>
            <person name="Tomlin J."/>
            <person name="Gibbs M."/>
            <person name="Breuker C.J."/>
        </authorList>
    </citation>
    <scope>NUCLEOTIDE SEQUENCE</scope>
    <source>
        <tissue evidence="1">Ovary</tissue>
    </source>
</reference>
<accession>S4PML2</accession>
<feature type="non-terminal residue" evidence="1">
    <location>
        <position position="1"/>
    </location>
</feature>
<dbReference type="EMBL" id="GAIX01001347">
    <property type="protein sequence ID" value="JAA91213.1"/>
    <property type="molecule type" value="Transcribed_RNA"/>
</dbReference>
<reference evidence="1" key="2">
    <citation type="submission" date="2013-05" db="EMBL/GenBank/DDBJ databases">
        <authorList>
            <person name="Carter J.-M."/>
            <person name="Baker S.C."/>
            <person name="Pink R."/>
            <person name="Carter D.R.F."/>
            <person name="Collins A."/>
            <person name="Tomlin J."/>
            <person name="Gibbs M."/>
            <person name="Breuker C.J."/>
        </authorList>
    </citation>
    <scope>NUCLEOTIDE SEQUENCE</scope>
    <source>
        <tissue evidence="1">Ovary</tissue>
    </source>
</reference>
<sequence>NGVAKLSIRLATPFSITLTSTLYGSGKSFTKATVSNLLIADLVSSNYKRGHRMQMAGAFMCELHCVS</sequence>
<evidence type="ECO:0000313" key="1">
    <source>
        <dbReference type="EMBL" id="JAA91213.1"/>
    </source>
</evidence>
<dbReference type="AlphaFoldDB" id="S4PML2"/>
<organism evidence="1">
    <name type="scientific">Pararge aegeria</name>
    <name type="common">speckled wood butterfly</name>
    <dbReference type="NCBI Taxonomy" id="116150"/>
    <lineage>
        <taxon>Eukaryota</taxon>
        <taxon>Metazoa</taxon>
        <taxon>Ecdysozoa</taxon>
        <taxon>Arthropoda</taxon>
        <taxon>Hexapoda</taxon>
        <taxon>Insecta</taxon>
        <taxon>Pterygota</taxon>
        <taxon>Neoptera</taxon>
        <taxon>Endopterygota</taxon>
        <taxon>Lepidoptera</taxon>
        <taxon>Glossata</taxon>
        <taxon>Ditrysia</taxon>
        <taxon>Papilionoidea</taxon>
        <taxon>Nymphalidae</taxon>
        <taxon>Satyrinae</taxon>
        <taxon>Satyrini</taxon>
        <taxon>Parargina</taxon>
        <taxon>Pararge</taxon>
    </lineage>
</organism>
<name>S4PML2_9NEOP</name>
<proteinExistence type="predicted"/>
<protein>
    <submittedName>
        <fullName evidence="1">Uncharacterized protein</fullName>
    </submittedName>
</protein>